<evidence type="ECO:0000256" key="2">
    <source>
        <dbReference type="ARBA" id="ARBA00022705"/>
    </source>
</evidence>
<comment type="function">
    <text evidence="8">Initiates the restart of stalled replication forks, which reloads the replicative helicase on sites other than the origin of replication. Recognizes and binds to abandoned replication forks and remodels them to uncover a helicase loading site. Promotes assembly of the primosome at these replication forks.</text>
</comment>
<dbReference type="GO" id="GO:0006310">
    <property type="term" value="P:DNA recombination"/>
    <property type="evidence" value="ECO:0007669"/>
    <property type="project" value="InterPro"/>
</dbReference>
<dbReference type="InterPro" id="IPR042115">
    <property type="entry name" value="PriA_3primeBD_sf"/>
</dbReference>
<keyword evidence="5 8" id="KW-0862">Zinc</keyword>
<dbReference type="FunFam" id="3.40.1440.60:FF:000002">
    <property type="entry name" value="Primosome assembly protein PriA"/>
    <property type="match status" value="1"/>
</dbReference>
<comment type="subunit">
    <text evidence="8">Component of the replication restart primosome.</text>
</comment>
<dbReference type="GO" id="GO:0006270">
    <property type="term" value="P:DNA replication initiation"/>
    <property type="evidence" value="ECO:0007669"/>
    <property type="project" value="TreeGrafter"/>
</dbReference>
<dbReference type="PANTHER" id="PTHR30580">
    <property type="entry name" value="PRIMOSOMAL PROTEIN N"/>
    <property type="match status" value="1"/>
</dbReference>
<evidence type="ECO:0000256" key="7">
    <source>
        <dbReference type="ARBA" id="ARBA00023125"/>
    </source>
</evidence>
<keyword evidence="6 8" id="KW-0067">ATP-binding</keyword>
<dbReference type="Gene3D" id="3.40.50.300">
    <property type="entry name" value="P-loop containing nucleotide triphosphate hydrolases"/>
    <property type="match status" value="1"/>
</dbReference>
<comment type="similarity">
    <text evidence="8">Belongs to the helicase family. PriA subfamily.</text>
</comment>
<dbReference type="AlphaFoldDB" id="A0A516R429"/>
<evidence type="ECO:0000256" key="3">
    <source>
        <dbReference type="ARBA" id="ARBA00022723"/>
    </source>
</evidence>
<dbReference type="GO" id="GO:0006302">
    <property type="term" value="P:double-strand break repair"/>
    <property type="evidence" value="ECO:0007669"/>
    <property type="project" value="InterPro"/>
</dbReference>
<organism evidence="11 12">
    <name type="scientific">Streptomyces spectabilis</name>
    <dbReference type="NCBI Taxonomy" id="68270"/>
    <lineage>
        <taxon>Bacteria</taxon>
        <taxon>Bacillati</taxon>
        <taxon>Actinomycetota</taxon>
        <taxon>Actinomycetes</taxon>
        <taxon>Kitasatosporales</taxon>
        <taxon>Streptomycetaceae</taxon>
        <taxon>Streptomyces</taxon>
    </lineage>
</organism>
<dbReference type="PANTHER" id="PTHR30580:SF0">
    <property type="entry name" value="PRIMOSOMAL PROTEIN N"/>
    <property type="match status" value="1"/>
</dbReference>
<dbReference type="GO" id="GO:1990077">
    <property type="term" value="C:primosome complex"/>
    <property type="evidence" value="ECO:0007669"/>
    <property type="project" value="UniProtKB-UniRule"/>
</dbReference>
<feature type="region of interest" description="Disordered" evidence="9">
    <location>
        <begin position="166"/>
        <end position="186"/>
    </location>
</feature>
<comment type="caution">
    <text evidence="8">As this protein does not have any detectable helicase domains, it probably does not have helicase activity.</text>
</comment>
<feature type="binding site" evidence="8">
    <location>
        <position position="441"/>
    </location>
    <ligand>
        <name>Zn(2+)</name>
        <dbReference type="ChEBI" id="CHEBI:29105"/>
        <label>2</label>
    </ligand>
</feature>
<dbReference type="SUPFAM" id="SSF52540">
    <property type="entry name" value="P-loop containing nucleoside triphosphate hydrolases"/>
    <property type="match status" value="1"/>
</dbReference>
<feature type="binding site" evidence="8">
    <location>
        <position position="473"/>
    </location>
    <ligand>
        <name>Zn(2+)</name>
        <dbReference type="ChEBI" id="CHEBI:29105"/>
        <label>1</label>
    </ligand>
</feature>
<proteinExistence type="inferred from homology"/>
<comment type="cofactor">
    <cofactor evidence="8">
        <name>Zn(2+)</name>
        <dbReference type="ChEBI" id="CHEBI:29105"/>
    </cofactor>
    <text evidence="8">Binds 2 zinc ions per subunit.</text>
</comment>
<dbReference type="GO" id="GO:0006269">
    <property type="term" value="P:DNA replication, synthesis of primer"/>
    <property type="evidence" value="ECO:0007669"/>
    <property type="project" value="UniProtKB-KW"/>
</dbReference>
<accession>A0A516R429</accession>
<keyword evidence="4 8" id="KW-0547">Nucleotide-binding</keyword>
<keyword evidence="3 8" id="KW-0479">Metal-binding</keyword>
<name>A0A516R429_STRST</name>
<dbReference type="InterPro" id="IPR005259">
    <property type="entry name" value="PriA"/>
</dbReference>
<dbReference type="HAMAP" id="MF_00983">
    <property type="entry name" value="PriA"/>
    <property type="match status" value="1"/>
</dbReference>
<evidence type="ECO:0000256" key="8">
    <source>
        <dbReference type="HAMAP-Rule" id="MF_00983"/>
    </source>
</evidence>
<dbReference type="EMBL" id="CP040916">
    <property type="protein sequence ID" value="QDQ10424.1"/>
    <property type="molecule type" value="Genomic_DNA"/>
</dbReference>
<feature type="domain" description="Primosomal protein N' 3' DNA-binding" evidence="10">
    <location>
        <begin position="53"/>
        <end position="164"/>
    </location>
</feature>
<feature type="binding site" evidence="8">
    <location>
        <position position="435"/>
    </location>
    <ligand>
        <name>Zn(2+)</name>
        <dbReference type="ChEBI" id="CHEBI:29105"/>
        <label>1</label>
    </ligand>
</feature>
<evidence type="ECO:0000256" key="1">
    <source>
        <dbReference type="ARBA" id="ARBA00022515"/>
    </source>
</evidence>
<dbReference type="InterPro" id="IPR041222">
    <property type="entry name" value="PriA_3primeBD"/>
</dbReference>
<dbReference type="Proteomes" id="UP000316806">
    <property type="component" value="Chromosome"/>
</dbReference>
<evidence type="ECO:0000256" key="4">
    <source>
        <dbReference type="ARBA" id="ARBA00022741"/>
    </source>
</evidence>
<feature type="binding site" evidence="8">
    <location>
        <position position="432"/>
    </location>
    <ligand>
        <name>Zn(2+)</name>
        <dbReference type="ChEBI" id="CHEBI:29105"/>
        <label>1</label>
    </ligand>
</feature>
<protein>
    <recommendedName>
        <fullName evidence="8">Probable replication restart protein PriA</fullName>
    </recommendedName>
    <alternativeName>
        <fullName evidence="8">Putative ATP-dependent DNA helicase PriA</fullName>
    </alternativeName>
</protein>
<evidence type="ECO:0000256" key="5">
    <source>
        <dbReference type="ARBA" id="ARBA00022833"/>
    </source>
</evidence>
<evidence type="ECO:0000313" key="11">
    <source>
        <dbReference type="EMBL" id="QDQ10424.1"/>
    </source>
</evidence>
<evidence type="ECO:0000256" key="6">
    <source>
        <dbReference type="ARBA" id="ARBA00022840"/>
    </source>
</evidence>
<gene>
    <name evidence="8" type="primary">priA</name>
    <name evidence="11" type="ORF">FH965_07465</name>
</gene>
<dbReference type="GO" id="GO:0005524">
    <property type="term" value="F:ATP binding"/>
    <property type="evidence" value="ECO:0007669"/>
    <property type="project" value="UniProtKB-UniRule"/>
</dbReference>
<feature type="compositionally biased region" description="Basic and acidic residues" evidence="9">
    <location>
        <begin position="655"/>
        <end position="668"/>
    </location>
</feature>
<dbReference type="Pfam" id="PF17764">
    <property type="entry name" value="PriA_3primeBD"/>
    <property type="match status" value="1"/>
</dbReference>
<feature type="region of interest" description="Disordered" evidence="9">
    <location>
        <begin position="647"/>
        <end position="668"/>
    </location>
</feature>
<keyword evidence="7 8" id="KW-0238">DNA-binding</keyword>
<feature type="binding site" evidence="8">
    <location>
        <position position="461"/>
    </location>
    <ligand>
        <name>Zn(2+)</name>
        <dbReference type="ChEBI" id="CHEBI:29105"/>
        <label>2</label>
    </ligand>
</feature>
<dbReference type="InterPro" id="IPR027417">
    <property type="entry name" value="P-loop_NTPase"/>
</dbReference>
<dbReference type="GO" id="GO:0043138">
    <property type="term" value="F:3'-5' DNA helicase activity"/>
    <property type="evidence" value="ECO:0007669"/>
    <property type="project" value="TreeGrafter"/>
</dbReference>
<dbReference type="GO" id="GO:0008270">
    <property type="term" value="F:zinc ion binding"/>
    <property type="evidence" value="ECO:0007669"/>
    <property type="project" value="UniProtKB-UniRule"/>
</dbReference>
<dbReference type="NCBIfam" id="NF011452">
    <property type="entry name" value="PRK14873.1-2"/>
    <property type="match status" value="1"/>
</dbReference>
<evidence type="ECO:0000256" key="9">
    <source>
        <dbReference type="SAM" id="MobiDB-lite"/>
    </source>
</evidence>
<keyword evidence="1 8" id="KW-0639">Primosome</keyword>
<reference evidence="11 12" key="1">
    <citation type="journal article" date="2019" name="J. Ind. Microbiol. Biotechnol.">
        <title>The complete genomic sequence of Streptomyces spectabilis NRRL-2792 and identification of secondary metabolite biosynthetic gene clusters.</title>
        <authorList>
            <person name="Sinha A."/>
            <person name="Phillips-Salemka S."/>
            <person name="Niraula T.A."/>
            <person name="Short K.A."/>
            <person name="Niraula N.P."/>
        </authorList>
    </citation>
    <scope>NUCLEOTIDE SEQUENCE [LARGE SCALE GENOMIC DNA]</scope>
    <source>
        <strain evidence="11 12">NRRL 2792</strain>
    </source>
</reference>
<keyword evidence="2 8" id="KW-0235">DNA replication</keyword>
<feature type="binding site" evidence="8">
    <location>
        <position position="458"/>
    </location>
    <ligand>
        <name>Zn(2+)</name>
        <dbReference type="ChEBI" id="CHEBI:29105"/>
        <label>2</label>
    </ligand>
</feature>
<feature type="compositionally biased region" description="Pro residues" evidence="9">
    <location>
        <begin position="174"/>
        <end position="184"/>
    </location>
</feature>
<evidence type="ECO:0000259" key="10">
    <source>
        <dbReference type="Pfam" id="PF17764"/>
    </source>
</evidence>
<dbReference type="RefSeq" id="WP_144002340.1">
    <property type="nucleotide sequence ID" value="NZ_CP040916.1"/>
</dbReference>
<feature type="binding site" evidence="8">
    <location>
        <position position="444"/>
    </location>
    <ligand>
        <name>Zn(2+)</name>
        <dbReference type="ChEBI" id="CHEBI:29105"/>
        <label>2</label>
    </ligand>
</feature>
<sequence>MSSENGSGGGAAGEGPEQLALIRESVRKAKAPKAKPRTWRGAALAEHLPVARVVVDKGVLHLDRYFDYAVPQELDEQAQPGVRVRVRFGAGSRNVREGRREGGGLIDGFLVERVADSDYSGPLAAIAQVVSPEPVLDEELLGLARAVADRYAGSLADVLQLAIPPRHGRAEGRPSPPAPAPPCAPEAGSWRRYARGPEFVAALAAGGAPRAVWTALPGPLWAEEIARAVQATLASGRGALVVVPAGRPAARVDAALRALLGEGQHALLTADAGPERRYREWLAVRRGAVRAVVGTRAAMFAPVRNLGLVVVWDDGDASHGDDNAPFPHVREVLELRASRDKCGFLLGSWGCTVEAAQLVESGWAVPVVADREQVRAAAPLVRTVGDGDLARDEAARAARLPSLAWQTARDGLKHGPVLVQVPRRGYVPRLACERCREPARCRHCAGPLEARGAGALVCGWCGRDEAAWHCPECGGFRLRAQVVGARRTAEELGRAFPAVPVRTSGREQVLDTVGGAPALVVSTPGAEPVAEGGYAAALLLDGWAMLGRPDLRAGEDALRRWIGAAALVRDQGAGGTVVVVAEPTLRPVQALVRWDPVGHAVRELSERAELGFPPVSRMASVTGTPEALAELLAQAQLPPDAEILGPVPVPATDPGRPRRPGDAPPGEHWERALVRVPPGSGAALARALKTAQAARMARGVAAQQAVRVRIDPADIG</sequence>
<evidence type="ECO:0000313" key="12">
    <source>
        <dbReference type="Proteomes" id="UP000316806"/>
    </source>
</evidence>
<feature type="binding site" evidence="8">
    <location>
        <position position="470"/>
    </location>
    <ligand>
        <name>Zn(2+)</name>
        <dbReference type="ChEBI" id="CHEBI:29105"/>
        <label>1</label>
    </ligand>
</feature>
<dbReference type="Gene3D" id="3.40.1440.60">
    <property type="entry name" value="PriA, 3(prime) DNA-binding domain"/>
    <property type="match status" value="1"/>
</dbReference>
<dbReference type="GO" id="GO:0003677">
    <property type="term" value="F:DNA binding"/>
    <property type="evidence" value="ECO:0007669"/>
    <property type="project" value="UniProtKB-UniRule"/>
</dbReference>